<dbReference type="InterPro" id="IPR044876">
    <property type="entry name" value="HRDC_dom_sf"/>
</dbReference>
<dbReference type="SMART" id="SM00474">
    <property type="entry name" value="35EXOc"/>
    <property type="match status" value="1"/>
</dbReference>
<dbReference type="InterPro" id="IPR002562">
    <property type="entry name" value="3'-5'_exonuclease_dom"/>
</dbReference>
<dbReference type="PANTHER" id="PTHR47649">
    <property type="entry name" value="RIBONUCLEASE D"/>
    <property type="match status" value="1"/>
</dbReference>
<dbReference type="InterPro" id="IPR041605">
    <property type="entry name" value="Exo_C"/>
</dbReference>
<dbReference type="Gene3D" id="3.30.420.10">
    <property type="entry name" value="Ribonuclease H-like superfamily/Ribonuclease H"/>
    <property type="match status" value="1"/>
</dbReference>
<feature type="domain" description="HRDC" evidence="2">
    <location>
        <begin position="238"/>
        <end position="318"/>
    </location>
</feature>
<dbReference type="InterPro" id="IPR012337">
    <property type="entry name" value="RNaseH-like_sf"/>
</dbReference>
<name>A0ABP7ASS1_9ACTN</name>
<organism evidence="3 4">
    <name type="scientific">Kineosporia mesophila</name>
    <dbReference type="NCBI Taxonomy" id="566012"/>
    <lineage>
        <taxon>Bacteria</taxon>
        <taxon>Bacillati</taxon>
        <taxon>Actinomycetota</taxon>
        <taxon>Actinomycetes</taxon>
        <taxon>Kineosporiales</taxon>
        <taxon>Kineosporiaceae</taxon>
        <taxon>Kineosporia</taxon>
    </lineage>
</organism>
<protein>
    <submittedName>
        <fullName evidence="3">Ribonuclease D</fullName>
    </submittedName>
</protein>
<dbReference type="Pfam" id="PF18305">
    <property type="entry name" value="DNA_pol_A_exoN"/>
    <property type="match status" value="1"/>
</dbReference>
<evidence type="ECO:0000256" key="1">
    <source>
        <dbReference type="SAM" id="MobiDB-lite"/>
    </source>
</evidence>
<accession>A0ABP7ASS1</accession>
<dbReference type="PANTHER" id="PTHR47649:SF1">
    <property type="entry name" value="RIBONUCLEASE D"/>
    <property type="match status" value="1"/>
</dbReference>
<dbReference type="SUPFAM" id="SSF53098">
    <property type="entry name" value="Ribonuclease H-like"/>
    <property type="match status" value="1"/>
</dbReference>
<dbReference type="InterPro" id="IPR036397">
    <property type="entry name" value="RNaseH_sf"/>
</dbReference>
<dbReference type="CDD" id="cd06142">
    <property type="entry name" value="RNaseD_exo"/>
    <property type="match status" value="1"/>
</dbReference>
<dbReference type="InterPro" id="IPR051086">
    <property type="entry name" value="RNase_D-like"/>
</dbReference>
<dbReference type="PROSITE" id="PS50967">
    <property type="entry name" value="HRDC"/>
    <property type="match status" value="1"/>
</dbReference>
<dbReference type="SMART" id="SM00341">
    <property type="entry name" value="HRDC"/>
    <property type="match status" value="1"/>
</dbReference>
<reference evidence="4" key="1">
    <citation type="journal article" date="2019" name="Int. J. Syst. Evol. Microbiol.">
        <title>The Global Catalogue of Microorganisms (GCM) 10K type strain sequencing project: providing services to taxonomists for standard genome sequencing and annotation.</title>
        <authorList>
            <consortium name="The Broad Institute Genomics Platform"/>
            <consortium name="The Broad Institute Genome Sequencing Center for Infectious Disease"/>
            <person name="Wu L."/>
            <person name="Ma J."/>
        </authorList>
    </citation>
    <scope>NUCLEOTIDE SEQUENCE [LARGE SCALE GENOMIC DNA]</scope>
    <source>
        <strain evidence="4">JCM 16902</strain>
    </source>
</reference>
<comment type="caution">
    <text evidence="3">The sequence shown here is derived from an EMBL/GenBank/DDBJ whole genome shotgun (WGS) entry which is preliminary data.</text>
</comment>
<dbReference type="InterPro" id="IPR010997">
    <property type="entry name" value="HRDC-like_sf"/>
</dbReference>
<dbReference type="Pfam" id="PF00570">
    <property type="entry name" value="HRDC"/>
    <property type="match status" value="1"/>
</dbReference>
<sequence>MTPDGAPAAGSPDSERAAERVLERLDMPRDGVPPVVSDIATLNQVIDAFASGTGPVAVDAERASGHRYGQRAFLVQLRREGAGTALIDPVALPDLSGLNAAIVDAEWVLHAASQDLPCLYDVGLRPRLIFDTELGARLAGYPRVGLAAMVEEMLGLSLAKEHSAVDWSTRPLPEPWLRYAALDVEVLVDLRDAVCAELTRQNKLDWAMEEFAAVAATPPPAPRVDPWRRTSGMHRVRDRRRLAAVRELWQTRDAIARQRDLSPGRVLGDAAIIEAALAMPTTQSGLIALPAFNGRGARRYARQWTEAVTHAKALADSDLPPQHLPSEGPPPPRVWAERDAAAAARLAACRASMSELAGELGMPVENLISPDTVRRLSWTPPPEITEGAVRARLETAGARAWQIGLITDRLVEALHTQAPEPTEDSPRA</sequence>
<evidence type="ECO:0000313" key="3">
    <source>
        <dbReference type="EMBL" id="GAA3639341.1"/>
    </source>
</evidence>
<dbReference type="Proteomes" id="UP001501074">
    <property type="component" value="Unassembled WGS sequence"/>
</dbReference>
<evidence type="ECO:0000313" key="4">
    <source>
        <dbReference type="Proteomes" id="UP001501074"/>
    </source>
</evidence>
<feature type="region of interest" description="Disordered" evidence="1">
    <location>
        <begin position="315"/>
        <end position="334"/>
    </location>
</feature>
<dbReference type="EMBL" id="BAAAZO010000013">
    <property type="protein sequence ID" value="GAA3639341.1"/>
    <property type="molecule type" value="Genomic_DNA"/>
</dbReference>
<keyword evidence="4" id="KW-1185">Reference proteome</keyword>
<dbReference type="InterPro" id="IPR002121">
    <property type="entry name" value="HRDC_dom"/>
</dbReference>
<proteinExistence type="predicted"/>
<dbReference type="Gene3D" id="1.10.150.80">
    <property type="entry name" value="HRDC domain"/>
    <property type="match status" value="2"/>
</dbReference>
<gene>
    <name evidence="3" type="ORF">GCM10022223_67970</name>
</gene>
<dbReference type="SUPFAM" id="SSF47819">
    <property type="entry name" value="HRDC-like"/>
    <property type="match status" value="1"/>
</dbReference>
<dbReference type="Pfam" id="PF01612">
    <property type="entry name" value="DNA_pol_A_exo1"/>
    <property type="match status" value="1"/>
</dbReference>
<evidence type="ECO:0000259" key="2">
    <source>
        <dbReference type="PROSITE" id="PS50967"/>
    </source>
</evidence>